<dbReference type="InterPro" id="IPR008927">
    <property type="entry name" value="6-PGluconate_DH-like_C_sf"/>
</dbReference>
<dbReference type="PANTHER" id="PTHR48075:SF5">
    <property type="entry name" value="3-HYDROXYBUTYRYL-COA DEHYDROGENASE"/>
    <property type="match status" value="1"/>
</dbReference>
<feature type="domain" description="3-hydroxyacyl-CoA dehydrogenase C-terminal" evidence="6">
    <location>
        <begin position="186"/>
        <end position="282"/>
    </location>
</feature>
<dbReference type="Pfam" id="PF00725">
    <property type="entry name" value="3HCDH"/>
    <property type="match status" value="1"/>
</dbReference>
<feature type="domain" description="3-hydroxyacyl-CoA dehydrogenase NAD binding" evidence="7">
    <location>
        <begin position="5"/>
        <end position="183"/>
    </location>
</feature>
<evidence type="ECO:0000256" key="2">
    <source>
        <dbReference type="ARBA" id="ARBA00009463"/>
    </source>
</evidence>
<evidence type="ECO:0000256" key="4">
    <source>
        <dbReference type="PIRSR" id="PIRSR000105-1"/>
    </source>
</evidence>
<evidence type="ECO:0000313" key="9">
    <source>
        <dbReference type="Proteomes" id="UP000198534"/>
    </source>
</evidence>
<comment type="pathway">
    <text evidence="1">Lipid metabolism; butanoate metabolism.</text>
</comment>
<dbReference type="OrthoDB" id="9771883at2"/>
<dbReference type="InterPro" id="IPR006176">
    <property type="entry name" value="3-OHacyl-CoA_DH_NAD-bd"/>
</dbReference>
<feature type="binding site" evidence="5">
    <location>
        <position position="97"/>
    </location>
    <ligand>
        <name>NAD(+)</name>
        <dbReference type="ChEBI" id="CHEBI:57540"/>
    </ligand>
</feature>
<feature type="binding site" evidence="5">
    <location>
        <position position="274"/>
    </location>
    <ligand>
        <name>NAD(+)</name>
        <dbReference type="ChEBI" id="CHEBI:57540"/>
    </ligand>
</feature>
<dbReference type="GO" id="GO:0006631">
    <property type="term" value="P:fatty acid metabolic process"/>
    <property type="evidence" value="ECO:0007669"/>
    <property type="project" value="InterPro"/>
</dbReference>
<organism evidence="8 9">
    <name type="scientific">Marininema mesophilum</name>
    <dbReference type="NCBI Taxonomy" id="1048340"/>
    <lineage>
        <taxon>Bacteria</taxon>
        <taxon>Bacillati</taxon>
        <taxon>Bacillota</taxon>
        <taxon>Bacilli</taxon>
        <taxon>Bacillales</taxon>
        <taxon>Thermoactinomycetaceae</taxon>
        <taxon>Marininema</taxon>
    </lineage>
</organism>
<dbReference type="EMBL" id="FNNQ01000001">
    <property type="protein sequence ID" value="SDW03955.1"/>
    <property type="molecule type" value="Genomic_DNA"/>
</dbReference>
<dbReference type="PIRSF" id="PIRSF000105">
    <property type="entry name" value="HCDH"/>
    <property type="match status" value="1"/>
</dbReference>
<dbReference type="InterPro" id="IPR006108">
    <property type="entry name" value="3HC_DH_C"/>
</dbReference>
<gene>
    <name evidence="8" type="ORF">SAMN05444487_101154</name>
</gene>
<dbReference type="Gene3D" id="1.10.1040.10">
    <property type="entry name" value="N-(1-d-carboxylethyl)-l-norvaline Dehydrogenase, domain 2"/>
    <property type="match status" value="1"/>
</dbReference>
<proteinExistence type="inferred from homology"/>
<dbReference type="Pfam" id="PF02737">
    <property type="entry name" value="3HCDH_N"/>
    <property type="match status" value="1"/>
</dbReference>
<dbReference type="STRING" id="1048340.SAMN05444487_101154"/>
<evidence type="ECO:0000256" key="3">
    <source>
        <dbReference type="ARBA" id="ARBA00023002"/>
    </source>
</evidence>
<dbReference type="InterPro" id="IPR013328">
    <property type="entry name" value="6PGD_dom2"/>
</dbReference>
<dbReference type="PANTHER" id="PTHR48075">
    <property type="entry name" value="3-HYDROXYACYL-COA DEHYDROGENASE FAMILY PROTEIN"/>
    <property type="match status" value="1"/>
</dbReference>
<dbReference type="SUPFAM" id="SSF51735">
    <property type="entry name" value="NAD(P)-binding Rossmann-fold domains"/>
    <property type="match status" value="1"/>
</dbReference>
<keyword evidence="5" id="KW-0520">NAD</keyword>
<evidence type="ECO:0000256" key="5">
    <source>
        <dbReference type="PIRSR" id="PIRSR000105-2"/>
    </source>
</evidence>
<feature type="site" description="Important for catalytic activity" evidence="4">
    <location>
        <position position="140"/>
    </location>
</feature>
<evidence type="ECO:0000313" key="8">
    <source>
        <dbReference type="EMBL" id="SDW03955.1"/>
    </source>
</evidence>
<keyword evidence="3" id="KW-0560">Oxidoreductase</keyword>
<evidence type="ECO:0000259" key="6">
    <source>
        <dbReference type="Pfam" id="PF00725"/>
    </source>
</evidence>
<feature type="binding site" evidence="5">
    <location>
        <position position="92"/>
    </location>
    <ligand>
        <name>NAD(+)</name>
        <dbReference type="ChEBI" id="CHEBI:57540"/>
    </ligand>
</feature>
<comment type="similarity">
    <text evidence="2">Belongs to the 3-hydroxyacyl-CoA dehydrogenase family.</text>
</comment>
<reference evidence="8 9" key="1">
    <citation type="submission" date="2016-10" db="EMBL/GenBank/DDBJ databases">
        <authorList>
            <person name="de Groot N.N."/>
        </authorList>
    </citation>
    <scope>NUCLEOTIDE SEQUENCE [LARGE SCALE GENOMIC DNA]</scope>
    <source>
        <strain evidence="8 9">DSM 45610</strain>
    </source>
</reference>
<dbReference type="SUPFAM" id="SSF48179">
    <property type="entry name" value="6-phosphogluconate dehydrogenase C-terminal domain-like"/>
    <property type="match status" value="1"/>
</dbReference>
<dbReference type="InterPro" id="IPR022694">
    <property type="entry name" value="3-OHacyl-CoA_DH"/>
</dbReference>
<dbReference type="RefSeq" id="WP_091734700.1">
    <property type="nucleotide sequence ID" value="NZ_FNNQ01000001.1"/>
</dbReference>
<dbReference type="Proteomes" id="UP000198534">
    <property type="component" value="Unassembled WGS sequence"/>
</dbReference>
<keyword evidence="9" id="KW-1185">Reference proteome</keyword>
<feature type="binding site" evidence="5">
    <location>
        <position position="143"/>
    </location>
    <ligand>
        <name>NAD(+)</name>
        <dbReference type="ChEBI" id="CHEBI:57540"/>
    </ligand>
</feature>
<name>A0A1H2QA36_9BACL</name>
<feature type="binding site" evidence="5">
    <location>
        <position position="119"/>
    </location>
    <ligand>
        <name>NAD(+)</name>
        <dbReference type="ChEBI" id="CHEBI:57540"/>
    </ligand>
</feature>
<dbReference type="InterPro" id="IPR036291">
    <property type="entry name" value="NAD(P)-bd_dom_sf"/>
</dbReference>
<feature type="binding site" evidence="5">
    <location>
        <position position="32"/>
    </location>
    <ligand>
        <name>NAD(+)</name>
        <dbReference type="ChEBI" id="CHEBI:57540"/>
    </ligand>
</feature>
<evidence type="ECO:0000259" key="7">
    <source>
        <dbReference type="Pfam" id="PF02737"/>
    </source>
</evidence>
<dbReference type="AlphaFoldDB" id="A0A1H2QA36"/>
<evidence type="ECO:0000256" key="1">
    <source>
        <dbReference type="ARBA" id="ARBA00005086"/>
    </source>
</evidence>
<dbReference type="GO" id="GO:0016616">
    <property type="term" value="F:oxidoreductase activity, acting on the CH-OH group of donors, NAD or NADP as acceptor"/>
    <property type="evidence" value="ECO:0007669"/>
    <property type="project" value="InterPro"/>
</dbReference>
<dbReference type="GO" id="GO:0070403">
    <property type="term" value="F:NAD+ binding"/>
    <property type="evidence" value="ECO:0007669"/>
    <property type="project" value="InterPro"/>
</dbReference>
<accession>A0A1H2QA36</accession>
<dbReference type="Gene3D" id="3.40.50.720">
    <property type="entry name" value="NAD(P)-binding Rossmann-like Domain"/>
    <property type="match status" value="1"/>
</dbReference>
<protein>
    <submittedName>
        <fullName evidence="8">3-hydroxybutyryl-CoA dehydrogenase</fullName>
    </submittedName>
</protein>
<feature type="binding site" evidence="5">
    <location>
        <begin position="9"/>
        <end position="14"/>
    </location>
    <ligand>
        <name>NAD(+)</name>
        <dbReference type="ChEBI" id="CHEBI:57540"/>
    </ligand>
</feature>
<sequence>MFQRIGIIGAGTMGTGMTVDLVLHGLEIILVDIEEEQLERAKAEILQTVRFAPMLNKKYPRMSEEEVLSLVHATTQLEDVADCDYIVENVPENWLIKELIYLRLDEICREETVFGVNTSCISITKVGGVTNRPDRVIGMHFMNPVYMKPSIEVIRGHLTSDETVARAEAFLAQLDKDAIIVNDQTGFVSNRISHLYMNEAAWVVMDGVATSKQVDDIFKKCFGHKMGPLETADLIGLDTVMHSLHVLYEEYQDPKFRCCPLLKKMVDAGECGRKQGKGFYAYSK</sequence>